<comment type="caution">
    <text evidence="4">The sequence shown here is derived from an EMBL/GenBank/DDBJ whole genome shotgun (WGS) entry which is preliminary data.</text>
</comment>
<dbReference type="InterPro" id="IPR010258">
    <property type="entry name" value="Conjugal_tfr_TrbG/VirB9/CagX"/>
</dbReference>
<dbReference type="CDD" id="cd06911">
    <property type="entry name" value="VirB9_CagX_TrbG"/>
    <property type="match status" value="1"/>
</dbReference>
<dbReference type="Proteomes" id="UP000468943">
    <property type="component" value="Unassembled WGS sequence"/>
</dbReference>
<dbReference type="InterPro" id="IPR033645">
    <property type="entry name" value="VirB9/CagX/TrbG_C"/>
</dbReference>
<dbReference type="EMBL" id="WTYS01000001">
    <property type="protein sequence ID" value="MXO56294.1"/>
    <property type="molecule type" value="Genomic_DNA"/>
</dbReference>
<sequence length="240" mass="26335">MMIVPLRFLPGLALPCAAALSAQIVPQPSADNPRIQTVEWTAGEEYILTALPNTGLTVMLEPGEQIRRISLEDPSLVDVRVSAEGDSFLILPLSEPASTGMVVQTGRRDYRFNVQTAMTLTSAYLVSFTYAGAGPLMPTQELQQEIPQPTGQTWDYRMRGDKSVRPARISDDGVRTTIEFPPEQDLPAIFAIGPTGDEQVVNGHMRSGVFVIDRVHRKLVFRIDKDKATAQRSAEPQGDS</sequence>
<evidence type="ECO:0000256" key="2">
    <source>
        <dbReference type="ARBA" id="ARBA00022729"/>
    </source>
</evidence>
<feature type="chain" id="PRO_5026009685" description="Type IV secretion system protein VirB9" evidence="3">
    <location>
        <begin position="22"/>
        <end position="240"/>
    </location>
</feature>
<dbReference type="OrthoDB" id="7390264at2"/>
<feature type="signal peptide" evidence="3">
    <location>
        <begin position="1"/>
        <end position="21"/>
    </location>
</feature>
<evidence type="ECO:0000256" key="3">
    <source>
        <dbReference type="SAM" id="SignalP"/>
    </source>
</evidence>
<accession>A0A6I4SKW2</accession>
<evidence type="ECO:0000313" key="5">
    <source>
        <dbReference type="Proteomes" id="UP000468943"/>
    </source>
</evidence>
<name>A0A6I4SKW2_9SPHN</name>
<keyword evidence="2 3" id="KW-0732">Signal</keyword>
<protein>
    <recommendedName>
        <fullName evidence="6">Type IV secretion system protein VirB9</fullName>
    </recommendedName>
</protein>
<proteinExistence type="inferred from homology"/>
<evidence type="ECO:0000313" key="4">
    <source>
        <dbReference type="EMBL" id="MXO56294.1"/>
    </source>
</evidence>
<evidence type="ECO:0000256" key="1">
    <source>
        <dbReference type="ARBA" id="ARBA00006135"/>
    </source>
</evidence>
<evidence type="ECO:0008006" key="6">
    <source>
        <dbReference type="Google" id="ProtNLM"/>
    </source>
</evidence>
<gene>
    <name evidence="4" type="ORF">GRI36_05305</name>
</gene>
<dbReference type="RefSeq" id="WP_160597507.1">
    <property type="nucleotide sequence ID" value="NZ_WTYS01000001.1"/>
</dbReference>
<reference evidence="4 5" key="1">
    <citation type="submission" date="2019-12" db="EMBL/GenBank/DDBJ databases">
        <title>Genomic-based taxomic classification of the family Erythrobacteraceae.</title>
        <authorList>
            <person name="Xu L."/>
        </authorList>
    </citation>
    <scope>NUCLEOTIDE SEQUENCE [LARGE SCALE GENOMIC DNA]</scope>
    <source>
        <strain evidence="4 5">JCM 17802</strain>
    </source>
</reference>
<keyword evidence="5" id="KW-1185">Reference proteome</keyword>
<dbReference type="Pfam" id="PF03524">
    <property type="entry name" value="CagX"/>
    <property type="match status" value="1"/>
</dbReference>
<comment type="similarity">
    <text evidence="1">Belongs to the TrbG/VirB9 family.</text>
</comment>
<dbReference type="InterPro" id="IPR038161">
    <property type="entry name" value="VirB9/CagX/TrbG_C_sf"/>
</dbReference>
<dbReference type="AlphaFoldDB" id="A0A6I4SKW2"/>
<organism evidence="4 5">
    <name type="scientific">Pontixanthobacter gangjinensis</name>
    <dbReference type="NCBI Taxonomy" id="1028742"/>
    <lineage>
        <taxon>Bacteria</taxon>
        <taxon>Pseudomonadati</taxon>
        <taxon>Pseudomonadota</taxon>
        <taxon>Alphaproteobacteria</taxon>
        <taxon>Sphingomonadales</taxon>
        <taxon>Erythrobacteraceae</taxon>
        <taxon>Pontixanthobacter</taxon>
    </lineage>
</organism>
<dbReference type="Gene3D" id="2.60.40.2500">
    <property type="match status" value="1"/>
</dbReference>